<proteinExistence type="predicted"/>
<keyword evidence="3" id="KW-1185">Reference proteome</keyword>
<comment type="caution">
    <text evidence="2">The sequence shown here is derived from an EMBL/GenBank/DDBJ whole genome shotgun (WGS) entry which is preliminary data.</text>
</comment>
<organism evidence="2 3">
    <name type="scientific">Aeromicrobium alkaliterrae</name>
    <dbReference type="NCBI Taxonomy" id="302168"/>
    <lineage>
        <taxon>Bacteria</taxon>
        <taxon>Bacillati</taxon>
        <taxon>Actinomycetota</taxon>
        <taxon>Actinomycetes</taxon>
        <taxon>Propionibacteriales</taxon>
        <taxon>Nocardioidaceae</taxon>
        <taxon>Aeromicrobium</taxon>
    </lineage>
</organism>
<dbReference type="Proteomes" id="UP001501057">
    <property type="component" value="Unassembled WGS sequence"/>
</dbReference>
<feature type="region of interest" description="Disordered" evidence="1">
    <location>
        <begin position="16"/>
        <end position="42"/>
    </location>
</feature>
<evidence type="ECO:0000313" key="3">
    <source>
        <dbReference type="Proteomes" id="UP001501057"/>
    </source>
</evidence>
<feature type="compositionally biased region" description="Low complexity" evidence="1">
    <location>
        <begin position="27"/>
        <end position="42"/>
    </location>
</feature>
<dbReference type="EMBL" id="BAAAME010000004">
    <property type="protein sequence ID" value="GAA1739682.1"/>
    <property type="molecule type" value="Genomic_DNA"/>
</dbReference>
<evidence type="ECO:0000313" key="2">
    <source>
        <dbReference type="EMBL" id="GAA1739682.1"/>
    </source>
</evidence>
<accession>A0ABP4VYU0</accession>
<evidence type="ECO:0000256" key="1">
    <source>
        <dbReference type="SAM" id="MobiDB-lite"/>
    </source>
</evidence>
<sequence length="271" mass="27810">MLVALVAIAIGLVSPSGGEPAAPRPSPTTGSSPAAETTAPAAPVDPAALAPASVAGTWPGRPAATTEAGGVVDWCPAVQVSVSPSAAREIGDEAARAAACRAVAFTFDVRYSRLSLPRQSYAREDFAAVEAQLTDASRTTTYPARIDAVVASPGSSAAREGTGVVLLDGPGPGGGRQYFGSPWSDAGYADRAVWIDPSWSVVQVDLERGGPRPRVNVSFDASAGVPVWNPRAVRAEKLTVSTSATYVLDGPDWRINGWNLSMDLGGFAPLP</sequence>
<gene>
    <name evidence="2" type="ORF">GCM10009710_19960</name>
</gene>
<name>A0ABP4VYU0_9ACTN</name>
<reference evidence="3" key="1">
    <citation type="journal article" date="2019" name="Int. J. Syst. Evol. Microbiol.">
        <title>The Global Catalogue of Microorganisms (GCM) 10K type strain sequencing project: providing services to taxonomists for standard genome sequencing and annotation.</title>
        <authorList>
            <consortium name="The Broad Institute Genomics Platform"/>
            <consortium name="The Broad Institute Genome Sequencing Center for Infectious Disease"/>
            <person name="Wu L."/>
            <person name="Ma J."/>
        </authorList>
    </citation>
    <scope>NUCLEOTIDE SEQUENCE [LARGE SCALE GENOMIC DNA]</scope>
    <source>
        <strain evidence="3">JCM 13518</strain>
    </source>
</reference>
<protein>
    <submittedName>
        <fullName evidence="2">Uncharacterized protein</fullName>
    </submittedName>
</protein>